<protein>
    <recommendedName>
        <fullName evidence="5">Mannose-6-phosphate isomerase</fullName>
    </recommendedName>
</protein>
<dbReference type="OrthoDB" id="9808275at2"/>
<dbReference type="RefSeq" id="WP_160561168.1">
    <property type="nucleotide sequence ID" value="NZ_QZDT01000030.1"/>
</dbReference>
<dbReference type="Proteomes" id="UP001154420">
    <property type="component" value="Unassembled WGS sequence"/>
</dbReference>
<dbReference type="GO" id="GO:0046872">
    <property type="term" value="F:metal ion binding"/>
    <property type="evidence" value="ECO:0007669"/>
    <property type="project" value="UniProtKB-KW"/>
</dbReference>
<dbReference type="EMBL" id="QZDT01000030">
    <property type="protein sequence ID" value="NBJ94129.1"/>
    <property type="molecule type" value="Genomic_DNA"/>
</dbReference>
<dbReference type="Gene3D" id="2.60.120.10">
    <property type="entry name" value="Jelly Rolls"/>
    <property type="match status" value="1"/>
</dbReference>
<sequence length="397" mass="45820">MDFELATALRGDLLRHGKIDWYVASDKDERMNVVSGRDLALITAGLAAYPFRCKPVYLEGVWGGYYIQHARKLPEQFKNIAWIFDLIPMEVSILIQLGGGLMEMPFFTFVQCQADAILGTQIKERFGGYFPIRFNYDDTFHSNGNMSIQVHPPREYCMENFNELGTQDEGYYVVVTGHGARTYCGLKEGINKDEFFEKIRQSEREHTKVDYENYVNEVESMPGRPLLIPGGTIHVSGRNQLILEIGSLTMGSYTFKLYDYLREDLDGKPRPIHSYYGEQVLKEERTEKFVYEHLVKEPMLLHRGEGYEEYVVGEDELVYYSTRRLCFEKKAEDCTEDRFHVLALVDGERVVVRSKSNPDRSYTMNYLDLVVVPAVIGEYELVNMGSQPVVVYKVLVR</sequence>
<evidence type="ECO:0008006" key="5">
    <source>
        <dbReference type="Google" id="ProtNLM"/>
    </source>
</evidence>
<evidence type="ECO:0000313" key="4">
    <source>
        <dbReference type="Proteomes" id="UP001154420"/>
    </source>
</evidence>
<comment type="caution">
    <text evidence="3">The sequence shown here is derived from an EMBL/GenBank/DDBJ whole genome shotgun (WGS) entry which is preliminary data.</text>
</comment>
<evidence type="ECO:0000313" key="3">
    <source>
        <dbReference type="EMBL" id="NBJ94129.1"/>
    </source>
</evidence>
<proteinExistence type="predicted"/>
<name>A0A9X5BHH2_9FIRM</name>
<keyword evidence="2" id="KW-0862">Zinc</keyword>
<dbReference type="InterPro" id="IPR011051">
    <property type="entry name" value="RmlC_Cupin_sf"/>
</dbReference>
<evidence type="ECO:0000256" key="2">
    <source>
        <dbReference type="ARBA" id="ARBA00022833"/>
    </source>
</evidence>
<dbReference type="PANTHER" id="PTHR42742">
    <property type="entry name" value="TRANSCRIPTIONAL REPRESSOR MPRA"/>
    <property type="match status" value="1"/>
</dbReference>
<keyword evidence="1" id="KW-0479">Metal-binding</keyword>
<dbReference type="InterPro" id="IPR014710">
    <property type="entry name" value="RmlC-like_jellyroll"/>
</dbReference>
<accession>A0A9X5BHH2</accession>
<gene>
    <name evidence="3" type="ORF">D5281_16430</name>
</gene>
<reference evidence="3" key="1">
    <citation type="submission" date="2018-09" db="EMBL/GenBank/DDBJ databases">
        <title>Murine metabolic-syndrome-specific gut microbial biobank.</title>
        <authorList>
            <person name="Liu C."/>
        </authorList>
    </citation>
    <scope>NUCLEOTIDE SEQUENCE</scope>
    <source>
        <strain evidence="3">D42-62</strain>
    </source>
</reference>
<organism evidence="3 4">
    <name type="scientific">Parablautia muri</name>
    <dbReference type="NCBI Taxonomy" id="2320879"/>
    <lineage>
        <taxon>Bacteria</taxon>
        <taxon>Bacillati</taxon>
        <taxon>Bacillota</taxon>
        <taxon>Clostridia</taxon>
        <taxon>Lachnospirales</taxon>
        <taxon>Lachnospiraceae</taxon>
        <taxon>Parablautia</taxon>
    </lineage>
</organism>
<dbReference type="AlphaFoldDB" id="A0A9X5BHH2"/>
<dbReference type="InterPro" id="IPR051804">
    <property type="entry name" value="Carb_Metab_Reg_Kinase/Isom"/>
</dbReference>
<dbReference type="SUPFAM" id="SSF51182">
    <property type="entry name" value="RmlC-like cupins"/>
    <property type="match status" value="1"/>
</dbReference>
<dbReference type="PANTHER" id="PTHR42742:SF3">
    <property type="entry name" value="FRUCTOKINASE"/>
    <property type="match status" value="1"/>
</dbReference>
<dbReference type="CDD" id="cd07010">
    <property type="entry name" value="cupin_PMI_type_I_N_bac"/>
    <property type="match status" value="1"/>
</dbReference>
<evidence type="ECO:0000256" key="1">
    <source>
        <dbReference type="ARBA" id="ARBA00022723"/>
    </source>
</evidence>
<keyword evidence="4" id="KW-1185">Reference proteome</keyword>